<dbReference type="InterPro" id="IPR006860">
    <property type="entry name" value="FecR"/>
</dbReference>
<dbReference type="Pfam" id="PF04773">
    <property type="entry name" value="FecR"/>
    <property type="match status" value="1"/>
</dbReference>
<organism evidence="4 5">
    <name type="scientific">Ectopseudomonas toyotomiensis</name>
    <dbReference type="NCBI Taxonomy" id="554344"/>
    <lineage>
        <taxon>Bacteria</taxon>
        <taxon>Pseudomonadati</taxon>
        <taxon>Pseudomonadota</taxon>
        <taxon>Gammaproteobacteria</taxon>
        <taxon>Pseudomonadales</taxon>
        <taxon>Pseudomonadaceae</taxon>
        <taxon>Ectopseudomonas</taxon>
    </lineage>
</organism>
<dbReference type="PANTHER" id="PTHR30273:SF2">
    <property type="entry name" value="PROTEIN FECR"/>
    <property type="match status" value="1"/>
</dbReference>
<evidence type="ECO:0000313" key="5">
    <source>
        <dbReference type="Proteomes" id="UP000182025"/>
    </source>
</evidence>
<protein>
    <submittedName>
        <fullName evidence="4">FecR family protein</fullName>
    </submittedName>
</protein>
<evidence type="ECO:0000313" key="4">
    <source>
        <dbReference type="EMBL" id="SFP78758.1"/>
    </source>
</evidence>
<dbReference type="Gene3D" id="3.55.50.30">
    <property type="match status" value="1"/>
</dbReference>
<gene>
    <name evidence="4" type="ORF">SAMN05216177_10518</name>
</gene>
<dbReference type="GO" id="GO:0016989">
    <property type="term" value="F:sigma factor antagonist activity"/>
    <property type="evidence" value="ECO:0007669"/>
    <property type="project" value="TreeGrafter"/>
</dbReference>
<accession>A0A1I5T711</accession>
<dbReference type="EMBL" id="FOXK01000005">
    <property type="protein sequence ID" value="SFP78758.1"/>
    <property type="molecule type" value="Genomic_DNA"/>
</dbReference>
<evidence type="ECO:0000256" key="1">
    <source>
        <dbReference type="SAM" id="MobiDB-lite"/>
    </source>
</evidence>
<reference evidence="5" key="1">
    <citation type="submission" date="2016-10" db="EMBL/GenBank/DDBJ databases">
        <authorList>
            <person name="Varghese N."/>
            <person name="Submissions S."/>
        </authorList>
    </citation>
    <scope>NUCLEOTIDE SEQUENCE [LARGE SCALE GENOMIC DNA]</scope>
    <source>
        <strain evidence="5">JCM 15604</strain>
    </source>
</reference>
<name>A0A1I5T711_9GAMM</name>
<dbReference type="RefSeq" id="WP_074915296.1">
    <property type="nucleotide sequence ID" value="NZ_FOXK01000005.1"/>
</dbReference>
<feature type="compositionally biased region" description="Basic and acidic residues" evidence="1">
    <location>
        <begin position="1"/>
        <end position="12"/>
    </location>
</feature>
<feature type="domain" description="FecR protein" evidence="3">
    <location>
        <begin position="76"/>
        <end position="167"/>
    </location>
</feature>
<dbReference type="PANTHER" id="PTHR30273">
    <property type="entry name" value="PERIPLASMIC SIGNAL SENSOR AND SIGMA FACTOR ACTIVATOR FECR-RELATED"/>
    <property type="match status" value="1"/>
</dbReference>
<keyword evidence="2" id="KW-1133">Transmembrane helix</keyword>
<dbReference type="AlphaFoldDB" id="A0A1I5T711"/>
<evidence type="ECO:0000259" key="3">
    <source>
        <dbReference type="Pfam" id="PF04773"/>
    </source>
</evidence>
<evidence type="ECO:0000256" key="2">
    <source>
        <dbReference type="SAM" id="Phobius"/>
    </source>
</evidence>
<keyword evidence="5" id="KW-1185">Reference proteome</keyword>
<proteinExistence type="predicted"/>
<dbReference type="Gene3D" id="2.60.120.1440">
    <property type="match status" value="1"/>
</dbReference>
<sequence>MLERPDDPRRGTGADPLSTFEQALRDRVPSREALLTEGKAQTARQRRRKQALGGGLSVLLMAVALWMADPAWHSEEVRTAVGQRDSLTLADGSQVLLNSATHLRVERRLRSRQIELLAGEATFTVEHADSPFIVRSQGVSVLDIGTVFNVRSDARGVAVAVLEGEVEVSSTQSPPQRLYNGQQVLATGGRIGAGGVVDRVRVTAWQQGKLRFDGTPLREVVIDIQRYRLAPVRLADPRLGELRVSGEFDSAAIEELIELLPAILPVLVVRGGDGSVVISGL</sequence>
<dbReference type="Proteomes" id="UP000182025">
    <property type="component" value="Unassembled WGS sequence"/>
</dbReference>
<feature type="transmembrane region" description="Helical" evidence="2">
    <location>
        <begin position="51"/>
        <end position="68"/>
    </location>
</feature>
<dbReference type="PIRSF" id="PIRSF018266">
    <property type="entry name" value="FecR"/>
    <property type="match status" value="1"/>
</dbReference>
<keyword evidence="2" id="KW-0472">Membrane</keyword>
<dbReference type="InterPro" id="IPR012373">
    <property type="entry name" value="Ferrdict_sens_TM"/>
</dbReference>
<feature type="region of interest" description="Disordered" evidence="1">
    <location>
        <begin position="1"/>
        <end position="23"/>
    </location>
</feature>
<keyword evidence="2" id="KW-0812">Transmembrane</keyword>